<sequence length="122" mass="14611">MFKYSIFDFPSCFSYILFSTSARSKVDYICSTAIRMSYFDKFVLSLYYVFLWRHSQICNIYRYWPHTYRSLWSVANSFYQFFRATYLAILCPLGYTLVYRQIVDPVIQVLIKSDRTSVPSNV</sequence>
<proteinExistence type="predicted"/>
<accession>A0A974HJQ4</accession>
<protein>
    <submittedName>
        <fullName evidence="1">Uncharacterized protein</fullName>
    </submittedName>
</protein>
<evidence type="ECO:0000313" key="2">
    <source>
        <dbReference type="Proteomes" id="UP000694892"/>
    </source>
</evidence>
<gene>
    <name evidence="1" type="ORF">XELAEV_18027516mg</name>
</gene>
<organism evidence="1 2">
    <name type="scientific">Xenopus laevis</name>
    <name type="common">African clawed frog</name>
    <dbReference type="NCBI Taxonomy" id="8355"/>
    <lineage>
        <taxon>Eukaryota</taxon>
        <taxon>Metazoa</taxon>
        <taxon>Chordata</taxon>
        <taxon>Craniata</taxon>
        <taxon>Vertebrata</taxon>
        <taxon>Euteleostomi</taxon>
        <taxon>Amphibia</taxon>
        <taxon>Batrachia</taxon>
        <taxon>Anura</taxon>
        <taxon>Pipoidea</taxon>
        <taxon>Pipidae</taxon>
        <taxon>Xenopodinae</taxon>
        <taxon>Xenopus</taxon>
        <taxon>Xenopus</taxon>
    </lineage>
</organism>
<dbReference type="EMBL" id="CM004474">
    <property type="protein sequence ID" value="OCT80702.1"/>
    <property type="molecule type" value="Genomic_DNA"/>
</dbReference>
<dbReference type="Proteomes" id="UP000694892">
    <property type="component" value="Chromosome 5L"/>
</dbReference>
<reference evidence="2" key="1">
    <citation type="journal article" date="2016" name="Nature">
        <title>Genome evolution in the allotetraploid frog Xenopus laevis.</title>
        <authorList>
            <person name="Session A.M."/>
            <person name="Uno Y."/>
            <person name="Kwon T."/>
            <person name="Chapman J.A."/>
            <person name="Toyoda A."/>
            <person name="Takahashi S."/>
            <person name="Fukui A."/>
            <person name="Hikosaka A."/>
            <person name="Suzuki A."/>
            <person name="Kondo M."/>
            <person name="van Heeringen S.J."/>
            <person name="Quigley I."/>
            <person name="Heinz S."/>
            <person name="Ogino H."/>
            <person name="Ochi H."/>
            <person name="Hellsten U."/>
            <person name="Lyons J.B."/>
            <person name="Simakov O."/>
            <person name="Putnam N."/>
            <person name="Stites J."/>
            <person name="Kuroki Y."/>
            <person name="Tanaka T."/>
            <person name="Michiue T."/>
            <person name="Watanabe M."/>
            <person name="Bogdanovic O."/>
            <person name="Lister R."/>
            <person name="Georgiou G."/>
            <person name="Paranjpe S.S."/>
            <person name="van Kruijsbergen I."/>
            <person name="Shu S."/>
            <person name="Carlson J."/>
            <person name="Kinoshita T."/>
            <person name="Ohta Y."/>
            <person name="Mawaribuchi S."/>
            <person name="Jenkins J."/>
            <person name="Grimwood J."/>
            <person name="Schmutz J."/>
            <person name="Mitros T."/>
            <person name="Mozaffari S.V."/>
            <person name="Suzuki Y."/>
            <person name="Haramoto Y."/>
            <person name="Yamamoto T.S."/>
            <person name="Takagi C."/>
            <person name="Heald R."/>
            <person name="Miller K."/>
            <person name="Haudenschild C."/>
            <person name="Kitzman J."/>
            <person name="Nakayama T."/>
            <person name="Izutsu Y."/>
            <person name="Robert J."/>
            <person name="Fortriede J."/>
            <person name="Burns K."/>
            <person name="Lotay V."/>
            <person name="Karimi K."/>
            <person name="Yasuoka Y."/>
            <person name="Dichmann D.S."/>
            <person name="Flajnik M.F."/>
            <person name="Houston D.W."/>
            <person name="Shendure J."/>
            <person name="DuPasquier L."/>
            <person name="Vize P.D."/>
            <person name="Zorn A.M."/>
            <person name="Ito M."/>
            <person name="Marcotte E.M."/>
            <person name="Wallingford J.B."/>
            <person name="Ito Y."/>
            <person name="Asashima M."/>
            <person name="Ueno N."/>
            <person name="Matsuda Y."/>
            <person name="Veenstra G.J."/>
            <person name="Fujiyama A."/>
            <person name="Harland R.M."/>
            <person name="Taira M."/>
            <person name="Rokhsar D.S."/>
        </authorList>
    </citation>
    <scope>NUCLEOTIDE SEQUENCE [LARGE SCALE GENOMIC DNA]</scope>
    <source>
        <strain evidence="2">J</strain>
    </source>
</reference>
<evidence type="ECO:0000313" key="1">
    <source>
        <dbReference type="EMBL" id="OCT80702.1"/>
    </source>
</evidence>
<name>A0A974HJQ4_XENLA</name>
<dbReference type="AlphaFoldDB" id="A0A974HJQ4"/>